<keyword evidence="1" id="KW-0175">Coiled coil</keyword>
<gene>
    <name evidence="4" type="ORF">DASC09_057260</name>
</gene>
<dbReference type="RefSeq" id="XP_064855382.1">
    <property type="nucleotide sequence ID" value="XM_064999310.1"/>
</dbReference>
<accession>A0AAV5QUZ1</accession>
<feature type="region of interest" description="Disordered" evidence="2">
    <location>
        <begin position="322"/>
        <end position="345"/>
    </location>
</feature>
<organism evidence="4 5">
    <name type="scientific">Saccharomycopsis crataegensis</name>
    <dbReference type="NCBI Taxonomy" id="43959"/>
    <lineage>
        <taxon>Eukaryota</taxon>
        <taxon>Fungi</taxon>
        <taxon>Dikarya</taxon>
        <taxon>Ascomycota</taxon>
        <taxon>Saccharomycotina</taxon>
        <taxon>Saccharomycetes</taxon>
        <taxon>Saccharomycopsidaceae</taxon>
        <taxon>Saccharomycopsis</taxon>
    </lineage>
</organism>
<comment type="caution">
    <text evidence="4">The sequence shown here is derived from an EMBL/GenBank/DDBJ whole genome shotgun (WGS) entry which is preliminary data.</text>
</comment>
<dbReference type="Gene3D" id="1.10.20.10">
    <property type="entry name" value="Histone, subunit A"/>
    <property type="match status" value="1"/>
</dbReference>
<reference evidence="4 5" key="1">
    <citation type="journal article" date="2023" name="Elife">
        <title>Identification of key yeast species and microbe-microbe interactions impacting larval growth of Drosophila in the wild.</title>
        <authorList>
            <person name="Mure A."/>
            <person name="Sugiura Y."/>
            <person name="Maeda R."/>
            <person name="Honda K."/>
            <person name="Sakurai N."/>
            <person name="Takahashi Y."/>
            <person name="Watada M."/>
            <person name="Katoh T."/>
            <person name="Gotoh A."/>
            <person name="Gotoh Y."/>
            <person name="Taniguchi I."/>
            <person name="Nakamura K."/>
            <person name="Hayashi T."/>
            <person name="Katayama T."/>
            <person name="Uemura T."/>
            <person name="Hattori Y."/>
        </authorList>
    </citation>
    <scope>NUCLEOTIDE SEQUENCE [LARGE SCALE GENOMIC DNA]</scope>
    <source>
        <strain evidence="4 5">SC-9</strain>
    </source>
</reference>
<feature type="compositionally biased region" description="Low complexity" evidence="2">
    <location>
        <begin position="34"/>
        <end position="45"/>
    </location>
</feature>
<feature type="compositionally biased region" description="Low complexity" evidence="2">
    <location>
        <begin position="373"/>
        <end position="386"/>
    </location>
</feature>
<dbReference type="GO" id="GO:0005669">
    <property type="term" value="C:transcription factor TFIID complex"/>
    <property type="evidence" value="ECO:0007669"/>
    <property type="project" value="InterPro"/>
</dbReference>
<feature type="region of interest" description="Disordered" evidence="2">
    <location>
        <begin position="110"/>
        <end position="181"/>
    </location>
</feature>
<feature type="compositionally biased region" description="Low complexity" evidence="2">
    <location>
        <begin position="322"/>
        <end position="331"/>
    </location>
</feature>
<evidence type="ECO:0000313" key="5">
    <source>
        <dbReference type="Proteomes" id="UP001360560"/>
    </source>
</evidence>
<name>A0AAV5QUZ1_9ASCO</name>
<dbReference type="EMBL" id="BTFZ01000020">
    <property type="protein sequence ID" value="GMM38387.1"/>
    <property type="molecule type" value="Genomic_DNA"/>
</dbReference>
<dbReference type="AlphaFoldDB" id="A0AAV5QUZ1"/>
<feature type="compositionally biased region" description="Low complexity" evidence="2">
    <location>
        <begin position="393"/>
        <end position="420"/>
    </location>
</feature>
<feature type="compositionally biased region" description="Low complexity" evidence="2">
    <location>
        <begin position="127"/>
        <end position="146"/>
    </location>
</feature>
<evidence type="ECO:0000256" key="2">
    <source>
        <dbReference type="SAM" id="MobiDB-lite"/>
    </source>
</evidence>
<feature type="domain" description="Transcription initiation factor TFIID subunit 12" evidence="3">
    <location>
        <begin position="474"/>
        <end position="537"/>
    </location>
</feature>
<dbReference type="Pfam" id="PF03847">
    <property type="entry name" value="TFIID_20kDa"/>
    <property type="match status" value="1"/>
</dbReference>
<dbReference type="InterPro" id="IPR003228">
    <property type="entry name" value="TFIID_TAF12_dom"/>
</dbReference>
<feature type="compositionally biased region" description="Gly residues" evidence="2">
    <location>
        <begin position="22"/>
        <end position="33"/>
    </location>
</feature>
<keyword evidence="5" id="KW-1185">Reference proteome</keyword>
<protein>
    <recommendedName>
        <fullName evidence="3">Transcription initiation factor TFIID subunit 12 domain-containing protein</fullName>
    </recommendedName>
</protein>
<dbReference type="GO" id="GO:0006352">
    <property type="term" value="P:DNA-templated transcription initiation"/>
    <property type="evidence" value="ECO:0007669"/>
    <property type="project" value="InterPro"/>
</dbReference>
<feature type="compositionally biased region" description="Polar residues" evidence="2">
    <location>
        <begin position="421"/>
        <end position="430"/>
    </location>
</feature>
<feature type="compositionally biased region" description="Low complexity" evidence="2">
    <location>
        <begin position="157"/>
        <end position="179"/>
    </location>
</feature>
<proteinExistence type="predicted"/>
<evidence type="ECO:0000313" key="4">
    <source>
        <dbReference type="EMBL" id="GMM38387.1"/>
    </source>
</evidence>
<feature type="region of interest" description="Disordered" evidence="2">
    <location>
        <begin position="373"/>
        <end position="437"/>
    </location>
</feature>
<dbReference type="GeneID" id="90076375"/>
<feature type="compositionally biased region" description="Polar residues" evidence="2">
    <location>
        <begin position="147"/>
        <end position="156"/>
    </location>
</feature>
<feature type="region of interest" description="Disordered" evidence="2">
    <location>
        <begin position="1"/>
        <end position="47"/>
    </location>
</feature>
<evidence type="ECO:0000256" key="1">
    <source>
        <dbReference type="SAM" id="Coils"/>
    </source>
</evidence>
<sequence length="588" mass="63457">MSSNNNTNSGGGSNGSVASGGSSAGAGYGGNGNGNSSNGVPSSAVDELSPQKLPYVIKRYKQEVTSAKNSALSDSQKALHAKNAEKLKALLVQYQRAHPEIFATVLSNKNMASSSHPSNNTQSHGGTPVSTSAIPSSSVSPVSTPSYLQNSNSRSASGSVPPSTLTSSLLRPGSSPSLTEKNKEIIQRSKEILDQELEKYNKLKAQHSRVTENIQKINQILANSANVIDQETKAKALNQQREYQVEFERLKKELGNTSSKMEKLLMAHRAMTGQSPISIPSHSASGASLNISSGVNSGMNFTNTNRSTMASMVPIVPNSSSISQTISHQTNRPLSAAAVRSDSGQPFSFSTVNSNAAINANIINNNKNNIIAGKNTNNNIKHNNSKPQTMYNQQPTQQLPPQSLHQSHPQIQQKPPTQTPNSSVAPVPTSNQAPAAPAYAPYNAQQPIFSKPQLMNYLKQITLEEKVLLSTTSVNNKVIVDPDVENLADELIKDFLDEVIDFSSKLARHRNAKTPNNQKNNEMNLSDLNLNLERNWGIIVNGNPDVGTSGNNGSAVNSLERIRRSRKRNYAPTETYINKLRKVYSKKP</sequence>
<feature type="compositionally biased region" description="Polar residues" evidence="2">
    <location>
        <begin position="110"/>
        <end position="125"/>
    </location>
</feature>
<dbReference type="Proteomes" id="UP001360560">
    <property type="component" value="Unassembled WGS sequence"/>
</dbReference>
<dbReference type="InterPro" id="IPR009072">
    <property type="entry name" value="Histone-fold"/>
</dbReference>
<feature type="coiled-coil region" evidence="1">
    <location>
        <begin position="183"/>
        <end position="253"/>
    </location>
</feature>
<dbReference type="GO" id="GO:0046982">
    <property type="term" value="F:protein heterodimerization activity"/>
    <property type="evidence" value="ECO:0007669"/>
    <property type="project" value="InterPro"/>
</dbReference>
<evidence type="ECO:0000259" key="3">
    <source>
        <dbReference type="Pfam" id="PF03847"/>
    </source>
</evidence>